<dbReference type="EMBL" id="BGPR01195560">
    <property type="protein sequence ID" value="GBN03475.1"/>
    <property type="molecule type" value="Genomic_DNA"/>
</dbReference>
<proteinExistence type="predicted"/>
<dbReference type="EMBL" id="BGPR01195593">
    <property type="protein sequence ID" value="GBN03573.1"/>
    <property type="molecule type" value="Genomic_DNA"/>
</dbReference>
<accession>A0A4Y2KQK1</accession>
<evidence type="ECO:0000313" key="4">
    <source>
        <dbReference type="EMBL" id="GBN03586.1"/>
    </source>
</evidence>
<dbReference type="AlphaFoldDB" id="A0A4Y2KQK1"/>
<organism evidence="4 5">
    <name type="scientific">Araneus ventricosus</name>
    <name type="common">Orbweaver spider</name>
    <name type="synonym">Epeira ventricosa</name>
    <dbReference type="NCBI Taxonomy" id="182803"/>
    <lineage>
        <taxon>Eukaryota</taxon>
        <taxon>Metazoa</taxon>
        <taxon>Ecdysozoa</taxon>
        <taxon>Arthropoda</taxon>
        <taxon>Chelicerata</taxon>
        <taxon>Arachnida</taxon>
        <taxon>Araneae</taxon>
        <taxon>Araneomorphae</taxon>
        <taxon>Entelegynae</taxon>
        <taxon>Araneoidea</taxon>
        <taxon>Araneidae</taxon>
        <taxon>Araneus</taxon>
    </lineage>
</organism>
<comment type="caution">
    <text evidence="4">The sequence shown here is derived from an EMBL/GenBank/DDBJ whole genome shotgun (WGS) entry which is preliminary data.</text>
</comment>
<evidence type="ECO:0000313" key="5">
    <source>
        <dbReference type="Proteomes" id="UP000499080"/>
    </source>
</evidence>
<keyword evidence="5" id="KW-1185">Reference proteome</keyword>
<evidence type="ECO:0000313" key="3">
    <source>
        <dbReference type="EMBL" id="GBN03573.1"/>
    </source>
</evidence>
<dbReference type="Proteomes" id="UP000499080">
    <property type="component" value="Unassembled WGS sequence"/>
</dbReference>
<dbReference type="EMBL" id="BGPR01195597">
    <property type="protein sequence ID" value="GBN03586.1"/>
    <property type="molecule type" value="Genomic_DNA"/>
</dbReference>
<sequence>MPAWFPLIVDGGRGTQQHKTTKWPGTNGLCLPRRVEYWVSSVPSNHGRCHLSWDTPNQEPNCWQGPIECPDCARTGGDVKGGEALRDKDACSGVLIKTQIKYLHQVTPGGSGCKNCFLNRRSGRGPVPDDGVLGWGWRRSIRDTCKRSAFGAI</sequence>
<gene>
    <name evidence="2" type="ORF">AVEN_148308_1</name>
    <name evidence="3" type="ORF">AVEN_157250_1</name>
    <name evidence="4" type="ORF">AVEN_176304_1</name>
    <name evidence="1" type="ORF">AVEN_1859_1</name>
</gene>
<protein>
    <submittedName>
        <fullName evidence="4">Uncharacterized protein</fullName>
    </submittedName>
</protein>
<reference evidence="4 5" key="1">
    <citation type="journal article" date="2019" name="Sci. Rep.">
        <title>Orb-weaving spider Araneus ventricosus genome elucidates the spidroin gene catalogue.</title>
        <authorList>
            <person name="Kono N."/>
            <person name="Nakamura H."/>
            <person name="Ohtoshi R."/>
            <person name="Moran D.A.P."/>
            <person name="Shinohara A."/>
            <person name="Yoshida Y."/>
            <person name="Fujiwara M."/>
            <person name="Mori M."/>
            <person name="Tomita M."/>
            <person name="Arakawa K."/>
        </authorList>
    </citation>
    <scope>NUCLEOTIDE SEQUENCE [LARGE SCALE GENOMIC DNA]</scope>
</reference>
<evidence type="ECO:0000313" key="1">
    <source>
        <dbReference type="EMBL" id="GBN03475.1"/>
    </source>
</evidence>
<name>A0A4Y2KQK1_ARAVE</name>
<evidence type="ECO:0000313" key="2">
    <source>
        <dbReference type="EMBL" id="GBN03560.1"/>
    </source>
</evidence>
<dbReference type="EMBL" id="BGPR01195591">
    <property type="protein sequence ID" value="GBN03560.1"/>
    <property type="molecule type" value="Genomic_DNA"/>
</dbReference>